<dbReference type="InterPro" id="IPR036397">
    <property type="entry name" value="RNaseH_sf"/>
</dbReference>
<dbReference type="InterPro" id="IPR001584">
    <property type="entry name" value="Integrase_cat-core"/>
</dbReference>
<dbReference type="InterPro" id="IPR012337">
    <property type="entry name" value="RNaseH-like_sf"/>
</dbReference>
<dbReference type="EMBL" id="LNIX01000014">
    <property type="protein sequence ID" value="OXA46713.1"/>
    <property type="molecule type" value="Genomic_DNA"/>
</dbReference>
<evidence type="ECO:0000313" key="3">
    <source>
        <dbReference type="EMBL" id="OXA46713.1"/>
    </source>
</evidence>
<dbReference type="InterPro" id="IPR040676">
    <property type="entry name" value="DUF5641"/>
</dbReference>
<evidence type="ECO:0000259" key="2">
    <source>
        <dbReference type="PROSITE" id="PS50994"/>
    </source>
</evidence>
<evidence type="ECO:0000313" key="4">
    <source>
        <dbReference type="Proteomes" id="UP000198287"/>
    </source>
</evidence>
<gene>
    <name evidence="3" type="ORF">Fcan01_18316</name>
</gene>
<protein>
    <submittedName>
        <fullName evidence="3">Pro-Pol polyprotein</fullName>
    </submittedName>
</protein>
<dbReference type="Pfam" id="PF18701">
    <property type="entry name" value="DUF5641"/>
    <property type="match status" value="1"/>
</dbReference>
<dbReference type="AlphaFoldDB" id="A0A226DNA9"/>
<dbReference type="Proteomes" id="UP000198287">
    <property type="component" value="Unassembled WGS sequence"/>
</dbReference>
<dbReference type="GO" id="GO:0015074">
    <property type="term" value="P:DNA integration"/>
    <property type="evidence" value="ECO:0007669"/>
    <property type="project" value="InterPro"/>
</dbReference>
<dbReference type="Gene3D" id="3.30.420.10">
    <property type="entry name" value="Ribonuclease H-like superfamily/Ribonuclease H"/>
    <property type="match status" value="1"/>
</dbReference>
<dbReference type="PANTHER" id="PTHR47331">
    <property type="entry name" value="PHD-TYPE DOMAIN-CONTAINING PROTEIN"/>
    <property type="match status" value="1"/>
</dbReference>
<name>A0A226DNA9_FOLCA</name>
<feature type="domain" description="Integrase catalytic" evidence="2">
    <location>
        <begin position="182"/>
        <end position="370"/>
    </location>
</feature>
<dbReference type="OrthoDB" id="5967017at2759"/>
<dbReference type="Gene3D" id="1.10.340.70">
    <property type="match status" value="1"/>
</dbReference>
<dbReference type="PROSITE" id="PS50994">
    <property type="entry name" value="INTEGRASE"/>
    <property type="match status" value="1"/>
</dbReference>
<organism evidence="3 4">
    <name type="scientific">Folsomia candida</name>
    <name type="common">Springtail</name>
    <dbReference type="NCBI Taxonomy" id="158441"/>
    <lineage>
        <taxon>Eukaryota</taxon>
        <taxon>Metazoa</taxon>
        <taxon>Ecdysozoa</taxon>
        <taxon>Arthropoda</taxon>
        <taxon>Hexapoda</taxon>
        <taxon>Collembola</taxon>
        <taxon>Entomobryomorpha</taxon>
        <taxon>Isotomoidea</taxon>
        <taxon>Isotomidae</taxon>
        <taxon>Proisotominae</taxon>
        <taxon>Folsomia</taxon>
    </lineage>
</organism>
<dbReference type="PANTHER" id="PTHR47331:SF2">
    <property type="match status" value="1"/>
</dbReference>
<keyword evidence="4" id="KW-1185">Reference proteome</keyword>
<comment type="caution">
    <text evidence="3">The sequence shown here is derived from an EMBL/GenBank/DDBJ whole genome shotgun (WGS) entry which is preliminary data.</text>
</comment>
<sequence>MTCSPFILAAVLDLHLSQVPEELVKIAELIRRSLYVDNCVLSFDHKEDYRQFKESSVAIMADAKMDLRQWESNVDLQEGASHLTSVLGLKWDKDEDISIPNIRRKEDTEGFRHPLLLPKEDPLVHQLIEYIHRAYNHAGTQFVLGKLRERYWIAQGRKTVGRVIQKCTVCKRYSAKSLDCDPAPLPQDRIETVAAFQISGVDLAGLLILRGGEKAWIVLYTCAVYRGVHLDLITSLSTEAFLHSLERFVSTVGRPKRIFSDNGTNFVGAVNLMKMIDWSKMENELEVKKIAWTFNPPASPWWGGWFERLVRSVKELLRKMLGTAKLSFDEMRTCLAAVSCTINDRPLTALTEDGDDLIALTPSMFMRDLPIANFPEGKSIGASELRGAYGKMQTIKEGLQARFRKEYLGILVQKNSESKSRTPQVGDIVLVGSENKKRFEWPLGKIMKLFPGKDGKIRLAEVKICKNPRGQNFSTIILTRPLQRLYPLEMSRGDLPRSNMEITDKSRQSTLVKSSVNDQDDKVQEYKVQEKVPVKTRFGREIKAPFQYGSTVVVAEDKTNPTNQLCCAVLCCAVQSTVVVAEDKTNPTNQLCCAVLCCAVQSTVVVAEDKSDPTIQLCCAVLCCAVPCTVLVDVVSSDNVVTGCAVLCCAVHSTAELLSAPHYGRPHHSLHYHPILPTTLRRNQRGTHQPPPSPPHPLTTTLTTNLPTKHQLISVVVKKRCNTITLFACTETKLDSSIPTNIYNIPNYHTIRIDRVNNIKKSGGGLVTFGPCTRCNNEHHGFGRASVDGVGQRGVAGKFTNFRYNGRLVITFSELCAQTSISGYNRGIIQNISTRVENNPSFRFGK</sequence>
<dbReference type="Pfam" id="PF17921">
    <property type="entry name" value="Integrase_H2C2"/>
    <property type="match status" value="1"/>
</dbReference>
<dbReference type="GO" id="GO:0003676">
    <property type="term" value="F:nucleic acid binding"/>
    <property type="evidence" value="ECO:0007669"/>
    <property type="project" value="InterPro"/>
</dbReference>
<dbReference type="STRING" id="158441.A0A226DNA9"/>
<dbReference type="InterPro" id="IPR041588">
    <property type="entry name" value="Integrase_H2C2"/>
</dbReference>
<reference evidence="3 4" key="1">
    <citation type="submission" date="2015-12" db="EMBL/GenBank/DDBJ databases">
        <title>The genome of Folsomia candida.</title>
        <authorList>
            <person name="Faddeeva A."/>
            <person name="Derks M.F."/>
            <person name="Anvar Y."/>
            <person name="Smit S."/>
            <person name="Van Straalen N."/>
            <person name="Roelofs D."/>
        </authorList>
    </citation>
    <scope>NUCLEOTIDE SEQUENCE [LARGE SCALE GENOMIC DNA]</scope>
    <source>
        <strain evidence="3 4">VU population</strain>
        <tissue evidence="3">Whole body</tissue>
    </source>
</reference>
<evidence type="ECO:0000256" key="1">
    <source>
        <dbReference type="SAM" id="MobiDB-lite"/>
    </source>
</evidence>
<feature type="region of interest" description="Disordered" evidence="1">
    <location>
        <begin position="682"/>
        <end position="703"/>
    </location>
</feature>
<dbReference type="SUPFAM" id="SSF53098">
    <property type="entry name" value="Ribonuclease H-like"/>
    <property type="match status" value="1"/>
</dbReference>
<proteinExistence type="predicted"/>
<accession>A0A226DNA9</accession>